<dbReference type="Pfam" id="PF07498">
    <property type="entry name" value="Rho_N"/>
    <property type="match status" value="2"/>
</dbReference>
<name>A0ABM4BPT0_HYDVU</name>
<accession>A0ABM4BPT0</accession>
<dbReference type="InterPro" id="IPR011112">
    <property type="entry name" value="Rho-like_N"/>
</dbReference>
<dbReference type="SMART" id="SM00959">
    <property type="entry name" value="Rho_N"/>
    <property type="match status" value="2"/>
</dbReference>
<dbReference type="Proteomes" id="UP001652625">
    <property type="component" value="Chromosome 04"/>
</dbReference>
<proteinExistence type="predicted"/>
<feature type="region of interest" description="Disordered" evidence="1">
    <location>
        <begin position="37"/>
        <end position="56"/>
    </location>
</feature>
<feature type="compositionally biased region" description="Polar residues" evidence="1">
    <location>
        <begin position="37"/>
        <end position="50"/>
    </location>
</feature>
<dbReference type="GeneID" id="136079325"/>
<protein>
    <submittedName>
        <fullName evidence="4">Serum response factor-binding protein 1-like</fullName>
    </submittedName>
</protein>
<reference evidence="4" key="1">
    <citation type="submission" date="2025-08" db="UniProtKB">
        <authorList>
            <consortium name="RefSeq"/>
        </authorList>
    </citation>
    <scope>IDENTIFICATION</scope>
</reference>
<sequence>MEMNNKNVKDLRQIAKERGIKYYYTKPKRELINELSQLTNSQEPTRTNPAPRQDVYRPDRFVPMSIKMEMSSKKVEDLRQIAKNQGIKYYYSKRKSDLINELSQSTISQEPIRPIPAPHPNVMHPDRYVPDRYNSVIQRSIPAPRPNVMHPDRYVPDRYDSVIQRPISQEPIRSIPASSTFNQRQFNNQRHFNQRPIYIQRPFIQRQFNTTRNVNQRHVPVRPIPAPRPNVMRPSRQVPVIQRPIPAPRPSVMRPSRQVPVIQRPIPAPRHKNRIDEQILYLINSYNDLVEMVKPYIPDQIRKKLEETKSEIKKKTEPIKPPIDTKKQVEFKLTQTAIKNNKTIFS</sequence>
<feature type="domain" description="Rho termination factor-like N-terminal" evidence="2">
    <location>
        <begin position="69"/>
        <end position="111"/>
    </location>
</feature>
<feature type="domain" description="Rho termination factor-like N-terminal" evidence="2">
    <location>
        <begin position="2"/>
        <end position="43"/>
    </location>
</feature>
<gene>
    <name evidence="4" type="primary">LOC136079325</name>
</gene>
<evidence type="ECO:0000256" key="1">
    <source>
        <dbReference type="SAM" id="MobiDB-lite"/>
    </source>
</evidence>
<organism evidence="3 4">
    <name type="scientific">Hydra vulgaris</name>
    <name type="common">Hydra</name>
    <name type="synonym">Hydra attenuata</name>
    <dbReference type="NCBI Taxonomy" id="6087"/>
    <lineage>
        <taxon>Eukaryota</taxon>
        <taxon>Metazoa</taxon>
        <taxon>Cnidaria</taxon>
        <taxon>Hydrozoa</taxon>
        <taxon>Hydroidolina</taxon>
        <taxon>Anthoathecata</taxon>
        <taxon>Aplanulata</taxon>
        <taxon>Hydridae</taxon>
        <taxon>Hydra</taxon>
    </lineage>
</organism>
<evidence type="ECO:0000313" key="4">
    <source>
        <dbReference type="RefSeq" id="XP_065651130.1"/>
    </source>
</evidence>
<keyword evidence="3" id="KW-1185">Reference proteome</keyword>
<evidence type="ECO:0000259" key="2">
    <source>
        <dbReference type="SMART" id="SM00959"/>
    </source>
</evidence>
<dbReference type="RefSeq" id="XP_065651130.1">
    <property type="nucleotide sequence ID" value="XM_065795058.1"/>
</dbReference>
<evidence type="ECO:0000313" key="3">
    <source>
        <dbReference type="Proteomes" id="UP001652625"/>
    </source>
</evidence>